<dbReference type="EMBL" id="CM056817">
    <property type="protein sequence ID" value="KAJ8620734.1"/>
    <property type="molecule type" value="Genomic_DNA"/>
</dbReference>
<comment type="caution">
    <text evidence="1">The sequence shown here is derived from an EMBL/GenBank/DDBJ whole genome shotgun (WGS) entry which is preliminary data.</text>
</comment>
<evidence type="ECO:0000313" key="2">
    <source>
        <dbReference type="Proteomes" id="UP001234297"/>
    </source>
</evidence>
<reference evidence="1 2" key="1">
    <citation type="journal article" date="2022" name="Hortic Res">
        <title>A haplotype resolved chromosomal level avocado genome allows analysis of novel avocado genes.</title>
        <authorList>
            <person name="Nath O."/>
            <person name="Fletcher S.J."/>
            <person name="Hayward A."/>
            <person name="Shaw L.M."/>
            <person name="Masouleh A.K."/>
            <person name="Furtado A."/>
            <person name="Henry R.J."/>
            <person name="Mitter N."/>
        </authorList>
    </citation>
    <scope>NUCLEOTIDE SEQUENCE [LARGE SCALE GENOMIC DNA]</scope>
    <source>
        <strain evidence="2">cv. Hass</strain>
    </source>
</reference>
<protein>
    <submittedName>
        <fullName evidence="1">Uncharacterized protein</fullName>
    </submittedName>
</protein>
<name>A0ACC2KHV2_PERAE</name>
<gene>
    <name evidence="1" type="ORF">MRB53_029263</name>
</gene>
<dbReference type="Proteomes" id="UP001234297">
    <property type="component" value="Chromosome 9"/>
</dbReference>
<evidence type="ECO:0000313" key="1">
    <source>
        <dbReference type="EMBL" id="KAJ8620734.1"/>
    </source>
</evidence>
<organism evidence="1 2">
    <name type="scientific">Persea americana</name>
    <name type="common">Avocado</name>
    <dbReference type="NCBI Taxonomy" id="3435"/>
    <lineage>
        <taxon>Eukaryota</taxon>
        <taxon>Viridiplantae</taxon>
        <taxon>Streptophyta</taxon>
        <taxon>Embryophyta</taxon>
        <taxon>Tracheophyta</taxon>
        <taxon>Spermatophyta</taxon>
        <taxon>Magnoliopsida</taxon>
        <taxon>Magnoliidae</taxon>
        <taxon>Laurales</taxon>
        <taxon>Lauraceae</taxon>
        <taxon>Persea</taxon>
    </lineage>
</organism>
<keyword evidence="2" id="KW-1185">Reference proteome</keyword>
<sequence length="862" mass="96231">MQAYLCSLGRDVWNSVKKGYNGSNDPTDAADKELFENDSKARNALMCGLSDSELVKVMSCKTSKEIWDKLQSIYEGDKKIKEAKLQTYRAQFESLKMIDSETIDSYLQRVNEVVNSIRGLGEELKEESIVKKVLRTLPARYDAKAAAIEEAKDLDVFSMDELQGSLTAYEMRIGKPKSSDREAAFNAKNKAKEVVKSDKDNSDDSDDELTANFVRKLKKGQGKYKGKLPFKCFNCGDVGHFAAKCPHKDKEEDDDDTPRKKRFKRNYRSKKGKSKSLMSKKMASSSDDNSDNSGNDATDALFMVMLDEQVEDHKSEKGKSSSDDEDAEINLQGELLAALEELSSERKKHKKTSKRLVDAAEMVVTLKVELEENKRIHEELEAQLVLKTEENNKLEEKVIGLKTQMEKLSQKLNAYQGSSKLNEILNAPRPPHLKFGLGFEGESSSKQVKEAPQKTKQIAVNVTPPKAISQTQKPKRKLAPPKKMPQQQNFRPPMWIQSTNFRQVQFQKANAITYEQRAPKTAELTDVETDKSAKSIKTVWKRKEQKDKANSMIVQTAFKAQGKSTAWILDSGCSSHMTGDKRCWHVLESSMMKVASIRSENRGTACSGFKVMARTAGQLCFTQVVFFCDQAASSDQLNLTNAKFPANVPQKVNKRFFFTVGLGTSPCPNNQTCQGPNGTKFAASVNISFIQPTTALLQAHFFGQSNGVYTTDFPNNPPFPFNYTGTPPNNTLVSNGTKLVVLPFNTSVELVMQDISIIGAESHPLHLHGFNFYVVGQGLGNYDPKKDPSKFNLVDPVETNTVGVPSGGWVAIRFFADNPGVWFMHCHLEVHTSWGLKMAWVVLDGKLPKQKLPPPPSDLPKC</sequence>
<accession>A0ACC2KHV2</accession>
<proteinExistence type="predicted"/>